<comment type="caution">
    <text evidence="2">The sequence shown here is derived from an EMBL/GenBank/DDBJ whole genome shotgun (WGS) entry which is preliminary data.</text>
</comment>
<sequence length="53" mass="5585">MNARIEDDRIGPSARPNGSRVPVMQFAVAARATGAAPATARAPTRAAARKVRR</sequence>
<dbReference type="Proteomes" id="UP001273589">
    <property type="component" value="Unassembled WGS sequence"/>
</dbReference>
<evidence type="ECO:0000256" key="1">
    <source>
        <dbReference type="SAM" id="MobiDB-lite"/>
    </source>
</evidence>
<proteinExistence type="predicted"/>
<reference evidence="2" key="1">
    <citation type="journal article" date="2023" name="Microb. Genom.">
        <title>Mesoterricola silvestris gen. nov., sp. nov., Mesoterricola sediminis sp. nov., Geothrix oryzae sp. nov., Geothrix edaphica sp. nov., Geothrix rubra sp. nov., and Geothrix limicola sp. nov., six novel members of Acidobacteriota isolated from soils.</title>
        <authorList>
            <person name="Weisberg A.J."/>
            <person name="Pearce E."/>
            <person name="Kramer C.G."/>
            <person name="Chang J.H."/>
            <person name="Clarke C.R."/>
        </authorList>
    </citation>
    <scope>NUCLEOTIDE SEQUENCE</scope>
    <source>
        <strain evidence="2">ND06-05F</strain>
    </source>
</reference>
<accession>A0AAJ2UPL1</accession>
<protein>
    <submittedName>
        <fullName evidence="2">Uncharacterized protein</fullName>
    </submittedName>
</protein>
<name>A0AAJ2UPL1_9ACTN</name>
<organism evidence="2 3">
    <name type="scientific">Streptomyces europaeiscabiei</name>
    <dbReference type="NCBI Taxonomy" id="146819"/>
    <lineage>
        <taxon>Bacteria</taxon>
        <taxon>Bacillati</taxon>
        <taxon>Actinomycetota</taxon>
        <taxon>Actinomycetes</taxon>
        <taxon>Kitasatosporales</taxon>
        <taxon>Streptomycetaceae</taxon>
        <taxon>Streptomyces</taxon>
    </lineage>
</organism>
<feature type="compositionally biased region" description="Low complexity" evidence="1">
    <location>
        <begin position="32"/>
        <end position="46"/>
    </location>
</feature>
<feature type="region of interest" description="Disordered" evidence="1">
    <location>
        <begin position="32"/>
        <end position="53"/>
    </location>
</feature>
<dbReference type="RefSeq" id="WP_319696070.1">
    <property type="nucleotide sequence ID" value="NZ_JARAWN010000258.1"/>
</dbReference>
<evidence type="ECO:0000313" key="2">
    <source>
        <dbReference type="EMBL" id="MDX3134099.1"/>
    </source>
</evidence>
<gene>
    <name evidence="2" type="ORF">PV367_30920</name>
</gene>
<evidence type="ECO:0000313" key="3">
    <source>
        <dbReference type="Proteomes" id="UP001273589"/>
    </source>
</evidence>
<dbReference type="EMBL" id="JARAWN010000258">
    <property type="protein sequence ID" value="MDX3134099.1"/>
    <property type="molecule type" value="Genomic_DNA"/>
</dbReference>
<dbReference type="AlphaFoldDB" id="A0AAJ2UPL1"/>